<evidence type="ECO:0000256" key="6">
    <source>
        <dbReference type="ARBA" id="ARBA00035292"/>
    </source>
</evidence>
<dbReference type="KEGG" id="rca:Rcas_3991"/>
<evidence type="ECO:0000256" key="1">
    <source>
        <dbReference type="ARBA" id="ARBA00010605"/>
    </source>
</evidence>
<evidence type="ECO:0000259" key="9">
    <source>
        <dbReference type="PROSITE" id="PS00651"/>
    </source>
</evidence>
<name>A7NR28_ROSCS</name>
<dbReference type="PROSITE" id="PS00651">
    <property type="entry name" value="RIBOSOMAL_L9"/>
    <property type="match status" value="1"/>
</dbReference>
<keyword evidence="3 7" id="KW-0694">RNA-binding</keyword>
<dbReference type="InterPro" id="IPR000244">
    <property type="entry name" value="Ribosomal_bL9"/>
</dbReference>
<keyword evidence="2 7" id="KW-0699">rRNA-binding</keyword>
<dbReference type="EMBL" id="CP000804">
    <property type="protein sequence ID" value="ABU60024.1"/>
    <property type="molecule type" value="Genomic_DNA"/>
</dbReference>
<keyword evidence="5 7" id="KW-0687">Ribonucleoprotein</keyword>
<dbReference type="Gene3D" id="3.40.5.10">
    <property type="entry name" value="Ribosomal protein L9, N-terminal domain"/>
    <property type="match status" value="1"/>
</dbReference>
<protein>
    <recommendedName>
        <fullName evidence="6 7">Large ribosomal subunit protein bL9</fullName>
    </recommendedName>
</protein>
<dbReference type="SUPFAM" id="SSF55653">
    <property type="entry name" value="Ribosomal protein L9 C-domain"/>
    <property type="match status" value="1"/>
</dbReference>
<dbReference type="STRING" id="383372.Rcas_3991"/>
<dbReference type="PANTHER" id="PTHR21368">
    <property type="entry name" value="50S RIBOSOMAL PROTEIN L9"/>
    <property type="match status" value="1"/>
</dbReference>
<keyword evidence="4 7" id="KW-0689">Ribosomal protein</keyword>
<dbReference type="GO" id="GO:1990904">
    <property type="term" value="C:ribonucleoprotein complex"/>
    <property type="evidence" value="ECO:0007669"/>
    <property type="project" value="UniProtKB-KW"/>
</dbReference>
<dbReference type="HOGENOM" id="CLU_078938_3_0_0"/>
<evidence type="ECO:0000256" key="2">
    <source>
        <dbReference type="ARBA" id="ARBA00022730"/>
    </source>
</evidence>
<dbReference type="InterPro" id="IPR020069">
    <property type="entry name" value="Ribosomal_bL9_C"/>
</dbReference>
<comment type="function">
    <text evidence="7">Binds to the 23S rRNA.</text>
</comment>
<keyword evidence="8" id="KW-0175">Coiled coil</keyword>
<dbReference type="InterPro" id="IPR036935">
    <property type="entry name" value="Ribosomal_bL9_N_sf"/>
</dbReference>
<gene>
    <name evidence="7" type="primary">rplI</name>
    <name evidence="10" type="ordered locus">Rcas_3991</name>
</gene>
<dbReference type="HAMAP" id="MF_00503">
    <property type="entry name" value="Ribosomal_bL9"/>
    <property type="match status" value="1"/>
</dbReference>
<dbReference type="NCBIfam" id="TIGR00158">
    <property type="entry name" value="L9"/>
    <property type="match status" value="1"/>
</dbReference>
<dbReference type="GO" id="GO:0006412">
    <property type="term" value="P:translation"/>
    <property type="evidence" value="ECO:0007669"/>
    <property type="project" value="UniProtKB-UniRule"/>
</dbReference>
<evidence type="ECO:0000256" key="8">
    <source>
        <dbReference type="SAM" id="Coils"/>
    </source>
</evidence>
<dbReference type="Pfam" id="PF03948">
    <property type="entry name" value="Ribosomal_L9_C"/>
    <property type="match status" value="1"/>
</dbReference>
<evidence type="ECO:0000256" key="4">
    <source>
        <dbReference type="ARBA" id="ARBA00022980"/>
    </source>
</evidence>
<dbReference type="Proteomes" id="UP000000263">
    <property type="component" value="Chromosome"/>
</dbReference>
<dbReference type="GO" id="GO:0019843">
    <property type="term" value="F:rRNA binding"/>
    <property type="evidence" value="ECO:0007669"/>
    <property type="project" value="UniProtKB-UniRule"/>
</dbReference>
<evidence type="ECO:0000256" key="5">
    <source>
        <dbReference type="ARBA" id="ARBA00023274"/>
    </source>
</evidence>
<dbReference type="InterPro" id="IPR020070">
    <property type="entry name" value="Ribosomal_bL9_N"/>
</dbReference>
<dbReference type="RefSeq" id="WP_012122447.1">
    <property type="nucleotide sequence ID" value="NC_009767.1"/>
</dbReference>
<dbReference type="InterPro" id="IPR009027">
    <property type="entry name" value="Ribosomal_bL9/RNase_H1_N"/>
</dbReference>
<dbReference type="eggNOG" id="COG0359">
    <property type="taxonomic scope" value="Bacteria"/>
</dbReference>
<evidence type="ECO:0000256" key="7">
    <source>
        <dbReference type="HAMAP-Rule" id="MF_00503"/>
    </source>
</evidence>
<dbReference type="Pfam" id="PF01281">
    <property type="entry name" value="Ribosomal_L9_N"/>
    <property type="match status" value="1"/>
</dbReference>
<comment type="similarity">
    <text evidence="1 7">Belongs to the bacterial ribosomal protein bL9 family.</text>
</comment>
<feature type="coiled-coil region" evidence="8">
    <location>
        <begin position="41"/>
        <end position="68"/>
    </location>
</feature>
<dbReference type="AlphaFoldDB" id="A7NR28"/>
<evidence type="ECO:0000313" key="10">
    <source>
        <dbReference type="EMBL" id="ABU60024.1"/>
    </source>
</evidence>
<dbReference type="OrthoDB" id="9788336at2"/>
<accession>A7NR28</accession>
<organism evidence="10 11">
    <name type="scientific">Roseiflexus castenholzii (strain DSM 13941 / HLO8)</name>
    <dbReference type="NCBI Taxonomy" id="383372"/>
    <lineage>
        <taxon>Bacteria</taxon>
        <taxon>Bacillati</taxon>
        <taxon>Chloroflexota</taxon>
        <taxon>Chloroflexia</taxon>
        <taxon>Chloroflexales</taxon>
        <taxon>Roseiflexineae</taxon>
        <taxon>Roseiflexaceae</taxon>
        <taxon>Roseiflexus</taxon>
    </lineage>
</organism>
<dbReference type="Gene3D" id="3.10.430.100">
    <property type="entry name" value="Ribosomal protein L9, C-terminal domain"/>
    <property type="match status" value="1"/>
</dbReference>
<dbReference type="InterPro" id="IPR020594">
    <property type="entry name" value="Ribosomal_bL9_bac/chp"/>
</dbReference>
<dbReference type="GO" id="GO:0005840">
    <property type="term" value="C:ribosome"/>
    <property type="evidence" value="ECO:0007669"/>
    <property type="project" value="UniProtKB-KW"/>
</dbReference>
<evidence type="ECO:0000313" key="11">
    <source>
        <dbReference type="Proteomes" id="UP000000263"/>
    </source>
</evidence>
<proteinExistence type="inferred from homology"/>
<dbReference type="GO" id="GO:0003735">
    <property type="term" value="F:structural constituent of ribosome"/>
    <property type="evidence" value="ECO:0007669"/>
    <property type="project" value="InterPro"/>
</dbReference>
<dbReference type="SUPFAM" id="SSF55658">
    <property type="entry name" value="L9 N-domain-like"/>
    <property type="match status" value="1"/>
</dbReference>
<sequence length="165" mass="17968">MGSKIKVVLTQNVANLGAAGEVREVSGGYGRNYLIPRGLAVLATRGQIKQAEERLAAQRRREEAARRDAQAIAARLHGQTLRFTARVGELDRLYGSITSSDIAEKIGALLGEEFDRRKVQLEEPIKRIGIYPVTIRLMAGVEPVINVVVEGEEGAIQLPPDPETA</sequence>
<dbReference type="InterPro" id="IPR036791">
    <property type="entry name" value="Ribosomal_bL9_C_sf"/>
</dbReference>
<feature type="domain" description="Ribosomal protein L9" evidence="9">
    <location>
        <begin position="17"/>
        <end position="44"/>
    </location>
</feature>
<evidence type="ECO:0000256" key="3">
    <source>
        <dbReference type="ARBA" id="ARBA00022884"/>
    </source>
</evidence>
<keyword evidence="11" id="KW-1185">Reference proteome</keyword>
<reference evidence="10 11" key="1">
    <citation type="submission" date="2007-08" db="EMBL/GenBank/DDBJ databases">
        <title>Complete sequence of Roseiflexus castenholzii DSM 13941.</title>
        <authorList>
            <consortium name="US DOE Joint Genome Institute"/>
            <person name="Copeland A."/>
            <person name="Lucas S."/>
            <person name="Lapidus A."/>
            <person name="Barry K."/>
            <person name="Glavina del Rio T."/>
            <person name="Dalin E."/>
            <person name="Tice H."/>
            <person name="Pitluck S."/>
            <person name="Thompson L.S."/>
            <person name="Brettin T."/>
            <person name="Bruce D."/>
            <person name="Detter J.C."/>
            <person name="Han C."/>
            <person name="Tapia R."/>
            <person name="Schmutz J."/>
            <person name="Larimer F."/>
            <person name="Land M."/>
            <person name="Hauser L."/>
            <person name="Kyrpides N."/>
            <person name="Mikhailova N."/>
            <person name="Bryant D.A."/>
            <person name="Hanada S."/>
            <person name="Tsukatani Y."/>
            <person name="Richardson P."/>
        </authorList>
    </citation>
    <scope>NUCLEOTIDE SEQUENCE [LARGE SCALE GENOMIC DNA]</scope>
    <source>
        <strain evidence="11">DSM 13941 / HLO8</strain>
    </source>
</reference>